<dbReference type="InterPro" id="IPR001563">
    <property type="entry name" value="Peptidase_S10"/>
</dbReference>
<evidence type="ECO:0000313" key="11">
    <source>
        <dbReference type="EMBL" id="JAP83833.1"/>
    </source>
</evidence>
<evidence type="ECO:0000256" key="3">
    <source>
        <dbReference type="ARBA" id="ARBA00022525"/>
    </source>
</evidence>
<protein>
    <recommendedName>
        <fullName evidence="10">Carboxypeptidase</fullName>
        <ecNumber evidence="10">3.4.16.-</ecNumber>
    </recommendedName>
</protein>
<keyword evidence="3" id="KW-0964">Secreted</keyword>
<dbReference type="Gene3D" id="3.40.50.1820">
    <property type="entry name" value="alpha/beta hydrolase"/>
    <property type="match status" value="1"/>
</dbReference>
<keyword evidence="6 10" id="KW-0732">Signal</keyword>
<keyword evidence="5 10" id="KW-0645">Protease</keyword>
<proteinExistence type="inferred from homology"/>
<keyword evidence="8" id="KW-0325">Glycoprotein</keyword>
<dbReference type="AlphaFoldDB" id="A0A131YXB8"/>
<evidence type="ECO:0000256" key="7">
    <source>
        <dbReference type="ARBA" id="ARBA00022801"/>
    </source>
</evidence>
<dbReference type="GO" id="GO:0005576">
    <property type="term" value="C:extracellular region"/>
    <property type="evidence" value="ECO:0007669"/>
    <property type="project" value="UniProtKB-SubCell"/>
</dbReference>
<evidence type="ECO:0000256" key="2">
    <source>
        <dbReference type="ARBA" id="ARBA00009431"/>
    </source>
</evidence>
<sequence length="450" mass="49295">MRPTLATTAAGICVVLLLLGGQPQGPTGCLADLRESWSYVKVREHAYMFWWLMFADTPEYQAAPLIIWLQGGPGASSTGFGNFVEIGPQDVRLLPRNHSWVSFANLLFVDNPVGSGYSFVTNETGFAVNNSQIASDLVTMISVFLAKMPEFQNVPLYIFSESYGGKMAAEFALQLYKAHASGKVSCKLSGVALGDGWLSPLDSTSTWGQYLYTMSFLDKTNLMTLNKVVSEIRQALVAKDGAKATSLWASAEDIVEQLTNGIDWYNILQPQQEPSASLGALSLPSDNTLGRAFVRHVAHFYNIFNGTLTELMNGPIKEKLGSIPKNVTWGGQSGAVFQALKADFMLPAVDTVDRLLNETDVTVAVYSGQLDLIVDALGTLQWMEQLRWPGMKEFQATAKKPMVVEGETAGYYKSFKNLTLYWVLKAGHMVPADAPLAAQSMARHITMGKW</sequence>
<comment type="subcellular location">
    <subcellularLocation>
        <location evidence="1">Secreted</location>
    </subcellularLocation>
</comment>
<dbReference type="PROSITE" id="PS00131">
    <property type="entry name" value="CARBOXYPEPT_SER_SER"/>
    <property type="match status" value="1"/>
</dbReference>
<dbReference type="FunFam" id="3.40.50.1820:FF:000075">
    <property type="entry name" value="Carboxypeptidase"/>
    <property type="match status" value="1"/>
</dbReference>
<comment type="similarity">
    <text evidence="2 10">Belongs to the peptidase S10 family.</text>
</comment>
<feature type="chain" id="PRO_5007229928" description="Carboxypeptidase" evidence="10">
    <location>
        <begin position="24"/>
        <end position="450"/>
    </location>
</feature>
<dbReference type="GO" id="GO:0006508">
    <property type="term" value="P:proteolysis"/>
    <property type="evidence" value="ECO:0007669"/>
    <property type="project" value="UniProtKB-KW"/>
</dbReference>
<dbReference type="InterPro" id="IPR018202">
    <property type="entry name" value="Ser_caboxypep_ser_AS"/>
</dbReference>
<accession>A0A131YXB8</accession>
<evidence type="ECO:0000256" key="9">
    <source>
        <dbReference type="ARBA" id="ARBA00055847"/>
    </source>
</evidence>
<evidence type="ECO:0000256" key="1">
    <source>
        <dbReference type="ARBA" id="ARBA00004613"/>
    </source>
</evidence>
<dbReference type="PANTHER" id="PTHR11802">
    <property type="entry name" value="SERINE PROTEASE FAMILY S10 SERINE CARBOXYPEPTIDASE"/>
    <property type="match status" value="1"/>
</dbReference>
<dbReference type="SUPFAM" id="SSF53474">
    <property type="entry name" value="alpha/beta-Hydrolases"/>
    <property type="match status" value="1"/>
</dbReference>
<comment type="function">
    <text evidence="9">May be involved in vascular wall and kidney homeostasis.</text>
</comment>
<evidence type="ECO:0000256" key="5">
    <source>
        <dbReference type="ARBA" id="ARBA00022670"/>
    </source>
</evidence>
<keyword evidence="7 10" id="KW-0378">Hydrolase</keyword>
<dbReference type="Pfam" id="PF00450">
    <property type="entry name" value="Peptidase_S10"/>
    <property type="match status" value="1"/>
</dbReference>
<dbReference type="PANTHER" id="PTHR11802:SF3">
    <property type="entry name" value="RETINOID-INDUCIBLE SERINE CARBOXYPEPTIDASE"/>
    <property type="match status" value="1"/>
</dbReference>
<dbReference type="InterPro" id="IPR029058">
    <property type="entry name" value="AB_hydrolase_fold"/>
</dbReference>
<evidence type="ECO:0000256" key="10">
    <source>
        <dbReference type="RuleBase" id="RU361156"/>
    </source>
</evidence>
<name>A0A131YXB8_RHIAP</name>
<dbReference type="EC" id="3.4.16.-" evidence="10"/>
<organism evidence="11">
    <name type="scientific">Rhipicephalus appendiculatus</name>
    <name type="common">Brown ear tick</name>
    <dbReference type="NCBI Taxonomy" id="34631"/>
    <lineage>
        <taxon>Eukaryota</taxon>
        <taxon>Metazoa</taxon>
        <taxon>Ecdysozoa</taxon>
        <taxon>Arthropoda</taxon>
        <taxon>Chelicerata</taxon>
        <taxon>Arachnida</taxon>
        <taxon>Acari</taxon>
        <taxon>Parasitiformes</taxon>
        <taxon>Ixodida</taxon>
        <taxon>Ixodoidea</taxon>
        <taxon>Ixodidae</taxon>
        <taxon>Rhipicephalinae</taxon>
        <taxon>Rhipicephalus</taxon>
        <taxon>Rhipicephalus</taxon>
    </lineage>
</organism>
<evidence type="ECO:0000256" key="4">
    <source>
        <dbReference type="ARBA" id="ARBA00022645"/>
    </source>
</evidence>
<evidence type="ECO:0000256" key="8">
    <source>
        <dbReference type="ARBA" id="ARBA00023180"/>
    </source>
</evidence>
<evidence type="ECO:0000256" key="6">
    <source>
        <dbReference type="ARBA" id="ARBA00022729"/>
    </source>
</evidence>
<keyword evidence="4 10" id="KW-0121">Carboxypeptidase</keyword>
<dbReference type="EMBL" id="GEDV01004724">
    <property type="protein sequence ID" value="JAP83833.1"/>
    <property type="molecule type" value="Transcribed_RNA"/>
</dbReference>
<feature type="signal peptide" evidence="10">
    <location>
        <begin position="1"/>
        <end position="23"/>
    </location>
</feature>
<dbReference type="PRINTS" id="PR00724">
    <property type="entry name" value="CRBOXYPTASEC"/>
</dbReference>
<reference evidence="11" key="1">
    <citation type="journal article" date="2016" name="Ticks Tick Borne Dis.">
        <title>De novo assembly and annotation of the salivary gland transcriptome of Rhipicephalus appendiculatus male and female ticks during blood feeding.</title>
        <authorList>
            <person name="de Castro M.H."/>
            <person name="de Klerk D."/>
            <person name="Pienaar R."/>
            <person name="Latif A.A."/>
            <person name="Rees D.J."/>
            <person name="Mans B.J."/>
        </authorList>
    </citation>
    <scope>NUCLEOTIDE SEQUENCE</scope>
    <source>
        <tissue evidence="11">Salivary glands</tissue>
    </source>
</reference>
<dbReference type="GO" id="GO:0004185">
    <property type="term" value="F:serine-type carboxypeptidase activity"/>
    <property type="evidence" value="ECO:0007669"/>
    <property type="project" value="UniProtKB-UniRule"/>
</dbReference>